<evidence type="ECO:0000313" key="3">
    <source>
        <dbReference type="Proteomes" id="UP000319732"/>
    </source>
</evidence>
<dbReference type="InterPro" id="IPR010865">
    <property type="entry name" value="DUF1499"/>
</dbReference>
<comment type="caution">
    <text evidence="2">The sequence shown here is derived from an EMBL/GenBank/DDBJ whole genome shotgun (WGS) entry which is preliminary data.</text>
</comment>
<keyword evidence="1" id="KW-0812">Transmembrane</keyword>
<sequence length="274" mass="29257">MSLPTVPHPPGCATASIPPPCNCARPMMSTDNKSWARRLLVLQVFLLAVLVIAPLGHKAELLPFAAAFLGALLAMALVLITGVLGFAMWLWAWAKKAPQLRLQAGCAAVIGVAPVLVAVVVVGPANFAVPPIHDISTDTENPPQYVAAKRERSPAENTLEYPGAEVARLQRQAYPEVGPLLSELPVEAAFERSLAVVEALGWRLLEQEPGSGRIEAVEETAWFGFKDDIIIRISAAGTGSRVDSRSVSRVGKSDLGANAARILRFQRAFEAGVE</sequence>
<dbReference type="Pfam" id="PF07386">
    <property type="entry name" value="DUF1499"/>
    <property type="match status" value="1"/>
</dbReference>
<dbReference type="OrthoDB" id="1523552at2"/>
<keyword evidence="3" id="KW-1185">Reference proteome</keyword>
<feature type="transmembrane region" description="Helical" evidence="1">
    <location>
        <begin position="35"/>
        <end position="55"/>
    </location>
</feature>
<evidence type="ECO:0000313" key="2">
    <source>
        <dbReference type="EMBL" id="TQV67804.1"/>
    </source>
</evidence>
<keyword evidence="1" id="KW-1133">Transmembrane helix</keyword>
<name>A0A545SS56_9GAMM</name>
<feature type="transmembrane region" description="Helical" evidence="1">
    <location>
        <begin position="104"/>
        <end position="127"/>
    </location>
</feature>
<evidence type="ECO:0000256" key="1">
    <source>
        <dbReference type="SAM" id="Phobius"/>
    </source>
</evidence>
<feature type="transmembrane region" description="Helical" evidence="1">
    <location>
        <begin position="61"/>
        <end position="92"/>
    </location>
</feature>
<organism evidence="2 3">
    <name type="scientific">Exilibacterium tricleocarpae</name>
    <dbReference type="NCBI Taxonomy" id="2591008"/>
    <lineage>
        <taxon>Bacteria</taxon>
        <taxon>Pseudomonadati</taxon>
        <taxon>Pseudomonadota</taxon>
        <taxon>Gammaproteobacteria</taxon>
        <taxon>Cellvibrionales</taxon>
        <taxon>Cellvibrionaceae</taxon>
        <taxon>Exilibacterium</taxon>
    </lineage>
</organism>
<dbReference type="EMBL" id="VHSG01000033">
    <property type="protein sequence ID" value="TQV67804.1"/>
    <property type="molecule type" value="Genomic_DNA"/>
</dbReference>
<protein>
    <submittedName>
        <fullName evidence="2">DUF1499 domain-containing protein</fullName>
    </submittedName>
</protein>
<reference evidence="2 3" key="1">
    <citation type="submission" date="2019-06" db="EMBL/GenBank/DDBJ databases">
        <title>Whole genome sequence for Cellvibrionaceae sp. R142.</title>
        <authorList>
            <person name="Wang G."/>
        </authorList>
    </citation>
    <scope>NUCLEOTIDE SEQUENCE [LARGE SCALE GENOMIC DNA]</scope>
    <source>
        <strain evidence="2 3">R142</strain>
    </source>
</reference>
<proteinExistence type="predicted"/>
<gene>
    <name evidence="2" type="ORF">FKG94_25075</name>
</gene>
<dbReference type="AlphaFoldDB" id="A0A545SS56"/>
<accession>A0A545SS56</accession>
<keyword evidence="1" id="KW-0472">Membrane</keyword>
<dbReference type="Proteomes" id="UP000319732">
    <property type="component" value="Unassembled WGS sequence"/>
</dbReference>